<dbReference type="SUPFAM" id="SSF111352">
    <property type="entry name" value="Ammonium transporter"/>
    <property type="match status" value="1"/>
</dbReference>
<feature type="domain" description="Ammonium transporter AmtB-like" evidence="12">
    <location>
        <begin position="59"/>
        <end position="350"/>
    </location>
</feature>
<evidence type="ECO:0000256" key="8">
    <source>
        <dbReference type="ARBA" id="ARBA00023177"/>
    </source>
</evidence>
<dbReference type="Gene3D" id="1.10.3430.10">
    <property type="entry name" value="Ammonium transporter AmtB like domains"/>
    <property type="match status" value="1"/>
</dbReference>
<dbReference type="PANTHER" id="PTHR11730">
    <property type="entry name" value="AMMONIUM TRANSPORTER"/>
    <property type="match status" value="1"/>
</dbReference>
<name>A0A493TDA2_ANAPP</name>
<feature type="transmembrane region" description="Helical" evidence="11">
    <location>
        <begin position="58"/>
        <end position="81"/>
    </location>
</feature>
<feature type="compositionally biased region" description="Pro residues" evidence="10">
    <location>
        <begin position="390"/>
        <end position="403"/>
    </location>
</feature>
<keyword evidence="6 11" id="KW-1133">Transmembrane helix</keyword>
<comment type="subcellular location">
    <subcellularLocation>
        <location evidence="1">Cell membrane</location>
        <topology evidence="1">Multi-pass membrane protein</topology>
    </subcellularLocation>
</comment>
<dbReference type="GO" id="GO:0008519">
    <property type="term" value="F:ammonium channel activity"/>
    <property type="evidence" value="ECO:0007669"/>
    <property type="project" value="Ensembl"/>
</dbReference>
<dbReference type="Pfam" id="PF00909">
    <property type="entry name" value="Ammonium_transp"/>
    <property type="match status" value="1"/>
</dbReference>
<reference evidence="13" key="2">
    <citation type="submission" date="2025-08" db="UniProtKB">
        <authorList>
            <consortium name="Ensembl"/>
        </authorList>
    </citation>
    <scope>IDENTIFICATION</scope>
</reference>
<feature type="transmembrane region" description="Helical" evidence="11">
    <location>
        <begin position="156"/>
        <end position="172"/>
    </location>
</feature>
<evidence type="ECO:0000256" key="10">
    <source>
        <dbReference type="SAM" id="MobiDB-lite"/>
    </source>
</evidence>
<dbReference type="PRINTS" id="PR00342">
    <property type="entry name" value="RHESUSRHD"/>
</dbReference>
<feature type="transmembrane region" description="Helical" evidence="11">
    <location>
        <begin position="244"/>
        <end position="262"/>
    </location>
</feature>
<dbReference type="PANTHER" id="PTHR11730:SF42">
    <property type="entry name" value="AMMONIUM TRANSPORTER RH TYPE B"/>
    <property type="match status" value="1"/>
</dbReference>
<dbReference type="GO" id="GO:0030506">
    <property type="term" value="F:ankyrin binding"/>
    <property type="evidence" value="ECO:0007669"/>
    <property type="project" value="Ensembl"/>
</dbReference>
<evidence type="ECO:0000256" key="9">
    <source>
        <dbReference type="ARBA" id="ARBA00023180"/>
    </source>
</evidence>
<dbReference type="InterPro" id="IPR029020">
    <property type="entry name" value="Ammonium/urea_transptr"/>
</dbReference>
<keyword evidence="3" id="KW-0813">Transport</keyword>
<sequence>MQGLGYRVWDAGFGMQGSGCRVWDVGFGIQDLGSPPALPVVPTLAASSPKSIPTPFPLLPSMVSADFCTAAVLISSGAVLGRVNPIQLLLMTLLEVPLFACNEFILLSLLGISDSGGSLTVHAFGAYFGLMVSRALRQPRVDEGGEQQDTGRQPDAFTVLGTLYLWIFWPSFASATTAQDGAELWAVLNIYFSMAASTLAAFVLSPILYEEGTLQAAQLQDAALVGAAVMGMAGEMLLTPFGALVAGFLASHLSLLGSRFLSPILSSRLKIQDTCGVHNVHGLPGVLGTLVGTLLAGLATADAYGGRMESVFPLVAQGSRTASSQAWWQLCALPLTLILASLGGSLTGEFLLLEPLPRDPPHACPRPCAPPVAARWQGKPGERKETPALSAPPPGSGRPQEPS</sequence>
<dbReference type="Ensembl" id="ENSAPLT00000037267.1">
    <property type="protein sequence ID" value="ENSAPLP00000023859.1"/>
    <property type="gene ID" value="ENSAPLG00000007264.2"/>
</dbReference>
<evidence type="ECO:0000256" key="4">
    <source>
        <dbReference type="ARBA" id="ARBA00022475"/>
    </source>
</evidence>
<dbReference type="InterPro" id="IPR024041">
    <property type="entry name" value="NH4_transpt_AmtB-like_dom"/>
</dbReference>
<dbReference type="Proteomes" id="UP000016666">
    <property type="component" value="Unassembled WGS sequence"/>
</dbReference>
<dbReference type="GO" id="GO:0035379">
    <property type="term" value="F:carbon dioxide transmembrane transporter activity"/>
    <property type="evidence" value="ECO:0007669"/>
    <property type="project" value="Ensembl"/>
</dbReference>
<keyword evidence="5 11" id="KW-0812">Transmembrane</keyword>
<reference evidence="14" key="1">
    <citation type="submission" date="2017-10" db="EMBL/GenBank/DDBJ databases">
        <title>A new Pekin duck reference genome.</title>
        <authorList>
            <person name="Hou Z.-C."/>
            <person name="Zhou Z.-K."/>
            <person name="Zhu F."/>
            <person name="Hou S.-S."/>
        </authorList>
    </citation>
    <scope>NUCLEOTIDE SEQUENCE [LARGE SCALE GENOMIC DNA]</scope>
</reference>
<evidence type="ECO:0000256" key="5">
    <source>
        <dbReference type="ARBA" id="ARBA00022692"/>
    </source>
</evidence>
<evidence type="ECO:0000313" key="13">
    <source>
        <dbReference type="Ensembl" id="ENSAPLP00000023859.1"/>
    </source>
</evidence>
<feature type="transmembrane region" description="Helical" evidence="11">
    <location>
        <begin position="88"/>
        <end position="113"/>
    </location>
</feature>
<dbReference type="GO" id="GO:0016323">
    <property type="term" value="C:basolateral plasma membrane"/>
    <property type="evidence" value="ECO:0007669"/>
    <property type="project" value="Ensembl"/>
</dbReference>
<keyword evidence="4" id="KW-1003">Cell membrane</keyword>
<reference evidence="13" key="3">
    <citation type="submission" date="2025-09" db="UniProtKB">
        <authorList>
            <consortium name="Ensembl"/>
        </authorList>
    </citation>
    <scope>IDENTIFICATION</scope>
</reference>
<dbReference type="GeneTree" id="ENSGT00950000182844"/>
<keyword evidence="14" id="KW-1185">Reference proteome</keyword>
<feature type="transmembrane region" description="Helical" evidence="11">
    <location>
        <begin position="184"/>
        <end position="209"/>
    </location>
</feature>
<keyword evidence="7 11" id="KW-0472">Membrane</keyword>
<comment type="similarity">
    <text evidence="2">Belongs to the ammonium transporter (TC 2.A.49) family. Rh subfamily.</text>
</comment>
<proteinExistence type="inferred from homology"/>
<dbReference type="AlphaFoldDB" id="A0A493TDA2"/>
<evidence type="ECO:0000259" key="12">
    <source>
        <dbReference type="Pfam" id="PF00909"/>
    </source>
</evidence>
<feature type="region of interest" description="Disordered" evidence="10">
    <location>
        <begin position="362"/>
        <end position="403"/>
    </location>
</feature>
<dbReference type="InterPro" id="IPR002229">
    <property type="entry name" value="RhesusRHD"/>
</dbReference>
<evidence type="ECO:0000256" key="3">
    <source>
        <dbReference type="ARBA" id="ARBA00022448"/>
    </source>
</evidence>
<feature type="transmembrane region" description="Helical" evidence="11">
    <location>
        <begin position="283"/>
        <end position="306"/>
    </location>
</feature>
<evidence type="ECO:0000313" key="14">
    <source>
        <dbReference type="Proteomes" id="UP000016666"/>
    </source>
</evidence>
<dbReference type="GO" id="GO:0070634">
    <property type="term" value="P:transepithelial ammonium transport"/>
    <property type="evidence" value="ECO:0007669"/>
    <property type="project" value="Ensembl"/>
</dbReference>
<accession>A0A493TDA2</accession>
<organism evidence="13 14">
    <name type="scientific">Anas platyrhynchos platyrhynchos</name>
    <name type="common">Northern mallard</name>
    <dbReference type="NCBI Taxonomy" id="8840"/>
    <lineage>
        <taxon>Eukaryota</taxon>
        <taxon>Metazoa</taxon>
        <taxon>Chordata</taxon>
        <taxon>Craniata</taxon>
        <taxon>Vertebrata</taxon>
        <taxon>Euteleostomi</taxon>
        <taxon>Archelosauria</taxon>
        <taxon>Archosauria</taxon>
        <taxon>Dinosauria</taxon>
        <taxon>Saurischia</taxon>
        <taxon>Theropoda</taxon>
        <taxon>Coelurosauria</taxon>
        <taxon>Aves</taxon>
        <taxon>Neognathae</taxon>
        <taxon>Galloanserae</taxon>
        <taxon>Anseriformes</taxon>
        <taxon>Anatidae</taxon>
        <taxon>Anatinae</taxon>
        <taxon>Anas</taxon>
    </lineage>
</organism>
<evidence type="ECO:0000256" key="7">
    <source>
        <dbReference type="ARBA" id="ARBA00023136"/>
    </source>
</evidence>
<evidence type="ECO:0000256" key="1">
    <source>
        <dbReference type="ARBA" id="ARBA00004651"/>
    </source>
</evidence>
<evidence type="ECO:0000256" key="11">
    <source>
        <dbReference type="SAM" id="Phobius"/>
    </source>
</evidence>
<dbReference type="GO" id="GO:0097272">
    <property type="term" value="P:ammonium homeostasis"/>
    <property type="evidence" value="ECO:0007669"/>
    <property type="project" value="TreeGrafter"/>
</dbReference>
<protein>
    <submittedName>
        <fullName evidence="13">Rh family B glycoprotein</fullName>
    </submittedName>
</protein>
<dbReference type="STRING" id="8840.ENSAPLP00000023859"/>
<keyword evidence="9" id="KW-0325">Glycoprotein</keyword>
<gene>
    <name evidence="13" type="primary">RHBG</name>
</gene>
<dbReference type="GO" id="GO:0014731">
    <property type="term" value="C:spectrin-associated cytoskeleton"/>
    <property type="evidence" value="ECO:0007669"/>
    <property type="project" value="Ensembl"/>
</dbReference>
<evidence type="ECO:0000256" key="2">
    <source>
        <dbReference type="ARBA" id="ARBA00011036"/>
    </source>
</evidence>
<keyword evidence="8" id="KW-0924">Ammonia transport</keyword>
<evidence type="ECO:0000256" key="6">
    <source>
        <dbReference type="ARBA" id="ARBA00022989"/>
    </source>
</evidence>